<name>A0AA40EZ50_9PEZI</name>
<dbReference type="GO" id="GO:0005672">
    <property type="term" value="C:transcription factor TFIIA complex"/>
    <property type="evidence" value="ECO:0007669"/>
    <property type="project" value="InterPro"/>
</dbReference>
<dbReference type="CDD" id="cd07976">
    <property type="entry name" value="TFIIA_alpha_beta_like"/>
    <property type="match status" value="2"/>
</dbReference>
<evidence type="ECO:0000256" key="2">
    <source>
        <dbReference type="ARBA" id="ARBA00010059"/>
    </source>
</evidence>
<dbReference type="Gene3D" id="2.30.18.10">
    <property type="entry name" value="Transcription factor IIA (TFIIA), beta-barrel domain"/>
    <property type="match status" value="1"/>
</dbReference>
<feature type="compositionally biased region" description="Polar residues" evidence="6">
    <location>
        <begin position="86"/>
        <end position="110"/>
    </location>
</feature>
<feature type="compositionally biased region" description="Low complexity" evidence="6">
    <location>
        <begin position="186"/>
        <end position="233"/>
    </location>
</feature>
<dbReference type="InterPro" id="IPR009088">
    <property type="entry name" value="TFIIA_b-brl"/>
</dbReference>
<protein>
    <recommendedName>
        <fullName evidence="5">Transcription initiation factor IIA large subunit</fullName>
    </recommendedName>
</protein>
<keyword evidence="3" id="KW-0804">Transcription</keyword>
<feature type="region of interest" description="Disordered" evidence="6">
    <location>
        <begin position="303"/>
        <end position="356"/>
    </location>
</feature>
<organism evidence="7 8">
    <name type="scientific">Apiosordaria backusii</name>
    <dbReference type="NCBI Taxonomy" id="314023"/>
    <lineage>
        <taxon>Eukaryota</taxon>
        <taxon>Fungi</taxon>
        <taxon>Dikarya</taxon>
        <taxon>Ascomycota</taxon>
        <taxon>Pezizomycotina</taxon>
        <taxon>Sordariomycetes</taxon>
        <taxon>Sordariomycetidae</taxon>
        <taxon>Sordariales</taxon>
        <taxon>Lasiosphaeriaceae</taxon>
        <taxon>Apiosordaria</taxon>
    </lineage>
</organism>
<dbReference type="PANTHER" id="PTHR12694:SF8">
    <property type="entry name" value="TRANSCRIPTION INITIATION FACTOR IIA SUBUNIT 1"/>
    <property type="match status" value="1"/>
</dbReference>
<evidence type="ECO:0000256" key="3">
    <source>
        <dbReference type="ARBA" id="ARBA00023163"/>
    </source>
</evidence>
<dbReference type="Proteomes" id="UP001172159">
    <property type="component" value="Unassembled WGS sequence"/>
</dbReference>
<feature type="region of interest" description="Disordered" evidence="6">
    <location>
        <begin position="185"/>
        <end position="249"/>
    </location>
</feature>
<evidence type="ECO:0000313" key="8">
    <source>
        <dbReference type="Proteomes" id="UP001172159"/>
    </source>
</evidence>
<feature type="region of interest" description="Disordered" evidence="6">
    <location>
        <begin position="54"/>
        <end position="147"/>
    </location>
</feature>
<comment type="caution">
    <text evidence="7">The sequence shown here is derived from an EMBL/GenBank/DDBJ whole genome shotgun (WGS) entry which is preliminary data.</text>
</comment>
<dbReference type="FunFam" id="2.30.18.10:FF:000006">
    <property type="entry name" value="Transcription factor TFIIA complex subunit Toa1"/>
    <property type="match status" value="1"/>
</dbReference>
<evidence type="ECO:0000313" key="7">
    <source>
        <dbReference type="EMBL" id="KAK0748086.1"/>
    </source>
</evidence>
<reference evidence="7" key="1">
    <citation type="submission" date="2023-06" db="EMBL/GenBank/DDBJ databases">
        <title>Genome-scale phylogeny and comparative genomics of the fungal order Sordariales.</title>
        <authorList>
            <consortium name="Lawrence Berkeley National Laboratory"/>
            <person name="Hensen N."/>
            <person name="Bonometti L."/>
            <person name="Westerberg I."/>
            <person name="Brannstrom I.O."/>
            <person name="Guillou S."/>
            <person name="Cros-Aarteil S."/>
            <person name="Calhoun S."/>
            <person name="Haridas S."/>
            <person name="Kuo A."/>
            <person name="Mondo S."/>
            <person name="Pangilinan J."/>
            <person name="Riley R."/>
            <person name="Labutti K."/>
            <person name="Andreopoulos B."/>
            <person name="Lipzen A."/>
            <person name="Chen C."/>
            <person name="Yanf M."/>
            <person name="Daum C."/>
            <person name="Ng V."/>
            <person name="Clum A."/>
            <person name="Steindorff A."/>
            <person name="Ohm R."/>
            <person name="Martin F."/>
            <person name="Silar P."/>
            <person name="Natvig D."/>
            <person name="Lalanne C."/>
            <person name="Gautier V."/>
            <person name="Ament-Velasquez S.L."/>
            <person name="Kruys A."/>
            <person name="Hutchinson M.I."/>
            <person name="Powell A.J."/>
            <person name="Barry K."/>
            <person name="Miller A.N."/>
            <person name="Grigoriev I.V."/>
            <person name="Debuchy R."/>
            <person name="Gladieux P."/>
            <person name="Thoren M.H."/>
            <person name="Johannesson H."/>
        </authorList>
    </citation>
    <scope>NUCLEOTIDE SEQUENCE</scope>
    <source>
        <strain evidence="7">CBS 540.89</strain>
    </source>
</reference>
<keyword evidence="4" id="KW-0539">Nucleus</keyword>
<dbReference type="Gene3D" id="1.10.287.100">
    <property type="match status" value="1"/>
</dbReference>
<evidence type="ECO:0000256" key="5">
    <source>
        <dbReference type="ARBA" id="ARBA00074154"/>
    </source>
</evidence>
<evidence type="ECO:0000256" key="6">
    <source>
        <dbReference type="SAM" id="MobiDB-lite"/>
    </source>
</evidence>
<comment type="subcellular location">
    <subcellularLocation>
        <location evidence="1">Nucleus</location>
    </subcellularLocation>
</comment>
<accession>A0AA40EZ50</accession>
<dbReference type="InterPro" id="IPR004855">
    <property type="entry name" value="TFIIA_asu/bsu"/>
</dbReference>
<dbReference type="SUPFAM" id="SSF47396">
    <property type="entry name" value="Transcription factor IIA (TFIIA), alpha-helical domain"/>
    <property type="match status" value="1"/>
</dbReference>
<keyword evidence="8" id="KW-1185">Reference proteome</keyword>
<comment type="similarity">
    <text evidence="2">Belongs to the TFIIA subunit 1 family.</text>
</comment>
<dbReference type="SMART" id="SM01371">
    <property type="entry name" value="TFIIA"/>
    <property type="match status" value="1"/>
</dbReference>
<feature type="compositionally biased region" description="Acidic residues" evidence="6">
    <location>
        <begin position="323"/>
        <end position="356"/>
    </location>
</feature>
<sequence>MSNVHVGPVYESVIQGVIDAVRVDFEENGVEDGVLEDLKKKWQMKLSQLNVAQFPWDPKPDQPSTAQPAAPPAPVPQAAPPPVAAYTQSTLSPQTTAQPLSLPNNIQPHSNGIPIKQEPGLARSEPVPIKQEPGTTSQPMHPGYNNPPHPNMAAARAAAALQNKFGDGAAASINAIHNGMVGQVNPAQAQQQQQQGHQQQHPQQQHPQQQYQQSVANQMQQRMQQQAQQAQQRGIAPNGLPNAQTDGPSDECWEAVMMRRNAEGQAVEMGRVEIDDLLHAQIAARAKQMEGGGLMLPLKQATKTRSLDNKKSRATAGPSQVDGGDDDIKDEDLDDDAINSDLDDSDDNKEDDDEEDDMGHMMLCMYDKVQRVKNKWYCTLKDGVLTVNGKEYVFHKATGEYEW</sequence>
<proteinExistence type="inferred from homology"/>
<gene>
    <name evidence="7" type="ORF">B0T21DRAFT_279075</name>
</gene>
<dbReference type="GO" id="GO:0006367">
    <property type="term" value="P:transcription initiation at RNA polymerase II promoter"/>
    <property type="evidence" value="ECO:0007669"/>
    <property type="project" value="InterPro"/>
</dbReference>
<dbReference type="AlphaFoldDB" id="A0AA40EZ50"/>
<evidence type="ECO:0000256" key="4">
    <source>
        <dbReference type="ARBA" id="ARBA00023242"/>
    </source>
</evidence>
<dbReference type="Pfam" id="PF03153">
    <property type="entry name" value="TFIIA"/>
    <property type="match status" value="1"/>
</dbReference>
<dbReference type="SUPFAM" id="SSF50784">
    <property type="entry name" value="Transcription factor IIA (TFIIA), beta-barrel domain"/>
    <property type="match status" value="1"/>
</dbReference>
<dbReference type="PANTHER" id="PTHR12694">
    <property type="entry name" value="TRANSCRIPTION INITIATION FACTOR IIA SUBUNIT 1"/>
    <property type="match status" value="1"/>
</dbReference>
<feature type="compositionally biased region" description="Pro residues" evidence="6">
    <location>
        <begin position="69"/>
        <end position="83"/>
    </location>
</feature>
<evidence type="ECO:0000256" key="1">
    <source>
        <dbReference type="ARBA" id="ARBA00004123"/>
    </source>
</evidence>
<dbReference type="FunFam" id="1.10.287.100:FF:000001">
    <property type="entry name" value="Transcription initiation factor IIA subunit"/>
    <property type="match status" value="1"/>
</dbReference>
<dbReference type="EMBL" id="JAUKTV010000001">
    <property type="protein sequence ID" value="KAK0748086.1"/>
    <property type="molecule type" value="Genomic_DNA"/>
</dbReference>